<protein>
    <recommendedName>
        <fullName evidence="1">DUF4145 domain-containing protein</fullName>
    </recommendedName>
</protein>
<comment type="caution">
    <text evidence="2">The sequence shown here is derived from an EMBL/GenBank/DDBJ whole genome shotgun (WGS) entry which is preliminary data.</text>
</comment>
<name>A0A916X3F9_9SPHN</name>
<gene>
    <name evidence="2" type="ORF">GCM10011494_08970</name>
</gene>
<keyword evidence="3" id="KW-1185">Reference proteome</keyword>
<reference evidence="2" key="1">
    <citation type="journal article" date="2014" name="Int. J. Syst. Evol. Microbiol.">
        <title>Complete genome sequence of Corynebacterium casei LMG S-19264T (=DSM 44701T), isolated from a smear-ripened cheese.</title>
        <authorList>
            <consortium name="US DOE Joint Genome Institute (JGI-PGF)"/>
            <person name="Walter F."/>
            <person name="Albersmeier A."/>
            <person name="Kalinowski J."/>
            <person name="Ruckert C."/>
        </authorList>
    </citation>
    <scope>NUCLEOTIDE SEQUENCE</scope>
    <source>
        <strain evidence="2">CGMCC 1.15095</strain>
    </source>
</reference>
<dbReference type="RefSeq" id="WP_188768820.1">
    <property type="nucleotide sequence ID" value="NZ_BMHK01000004.1"/>
</dbReference>
<reference evidence="2" key="2">
    <citation type="submission" date="2020-09" db="EMBL/GenBank/DDBJ databases">
        <authorList>
            <person name="Sun Q."/>
            <person name="Zhou Y."/>
        </authorList>
    </citation>
    <scope>NUCLEOTIDE SEQUENCE</scope>
    <source>
        <strain evidence="2">CGMCC 1.15095</strain>
    </source>
</reference>
<organism evidence="2 3">
    <name type="scientific">Novosphingobium endophyticum</name>
    <dbReference type="NCBI Taxonomy" id="1955250"/>
    <lineage>
        <taxon>Bacteria</taxon>
        <taxon>Pseudomonadati</taxon>
        <taxon>Pseudomonadota</taxon>
        <taxon>Alphaproteobacteria</taxon>
        <taxon>Sphingomonadales</taxon>
        <taxon>Sphingomonadaceae</taxon>
        <taxon>Novosphingobium</taxon>
    </lineage>
</organism>
<sequence length="223" mass="24712">MAVQFRSDCPHCLTRNAGFQVVFQWNLSDKSEQAYLLSVCGICNKGVIVHATKRGGGSFPDAVKHTFDFPKYPYEMFGISPAPNTSIPHDLPPNVQHFYQQGLENLASARWDAAGAMFRKTLDVATKILGPSDKSLSLFKRIEKLVSDGHLTEAMGAWSHEIRLDGNDAVHDEAPETETDVTILQKFSEAFLTYSFSLPRMVARNRAKREAKDMTGCAEEAAA</sequence>
<evidence type="ECO:0000313" key="2">
    <source>
        <dbReference type="EMBL" id="GGB92791.1"/>
    </source>
</evidence>
<evidence type="ECO:0000313" key="3">
    <source>
        <dbReference type="Proteomes" id="UP000608154"/>
    </source>
</evidence>
<dbReference type="AlphaFoldDB" id="A0A916X3F9"/>
<feature type="domain" description="DUF4145" evidence="1">
    <location>
        <begin position="111"/>
        <end position="187"/>
    </location>
</feature>
<dbReference type="Proteomes" id="UP000608154">
    <property type="component" value="Unassembled WGS sequence"/>
</dbReference>
<accession>A0A916X3F9</accession>
<evidence type="ECO:0000259" key="1">
    <source>
        <dbReference type="Pfam" id="PF13643"/>
    </source>
</evidence>
<proteinExistence type="predicted"/>
<dbReference type="Pfam" id="PF13643">
    <property type="entry name" value="DUF4145"/>
    <property type="match status" value="1"/>
</dbReference>
<dbReference type="InterPro" id="IPR025285">
    <property type="entry name" value="DUF4145"/>
</dbReference>
<dbReference type="EMBL" id="BMHK01000004">
    <property type="protein sequence ID" value="GGB92791.1"/>
    <property type="molecule type" value="Genomic_DNA"/>
</dbReference>